<organism evidence="1 2">
    <name type="scientific">Brassica carinata</name>
    <name type="common">Ethiopian mustard</name>
    <name type="synonym">Abyssinian cabbage</name>
    <dbReference type="NCBI Taxonomy" id="52824"/>
    <lineage>
        <taxon>Eukaryota</taxon>
        <taxon>Viridiplantae</taxon>
        <taxon>Streptophyta</taxon>
        <taxon>Embryophyta</taxon>
        <taxon>Tracheophyta</taxon>
        <taxon>Spermatophyta</taxon>
        <taxon>Magnoliopsida</taxon>
        <taxon>eudicotyledons</taxon>
        <taxon>Gunneridae</taxon>
        <taxon>Pentapetalae</taxon>
        <taxon>rosids</taxon>
        <taxon>malvids</taxon>
        <taxon>Brassicales</taxon>
        <taxon>Brassicaceae</taxon>
        <taxon>Brassiceae</taxon>
        <taxon>Brassica</taxon>
    </lineage>
</organism>
<comment type="caution">
    <text evidence="1">The sequence shown here is derived from an EMBL/GenBank/DDBJ whole genome shotgun (WGS) entry which is preliminary data.</text>
</comment>
<gene>
    <name evidence="1" type="ORF">Bca52824_027126</name>
</gene>
<dbReference type="EMBL" id="JAAMPC010000006">
    <property type="protein sequence ID" value="KAG2307378.1"/>
    <property type="molecule type" value="Genomic_DNA"/>
</dbReference>
<accession>A0A8X7SJA7</accession>
<dbReference type="Proteomes" id="UP000886595">
    <property type="component" value="Unassembled WGS sequence"/>
</dbReference>
<name>A0A8X7SJA7_BRACI</name>
<dbReference type="AlphaFoldDB" id="A0A8X7SJA7"/>
<proteinExistence type="predicted"/>
<evidence type="ECO:0000313" key="1">
    <source>
        <dbReference type="EMBL" id="KAG2307378.1"/>
    </source>
</evidence>
<keyword evidence="2" id="KW-1185">Reference proteome</keyword>
<sequence length="109" mass="12386">MTAVVAVAENQKKRTKSPFTGFICCLPVSHRVWRGVSDSCKYIHGSAKKLSELVFYYLVYVVETLQKKERGGRISSQRILSNKLHQKKHKHGGRPGKCRSKILVTMPDK</sequence>
<reference evidence="1 2" key="1">
    <citation type="submission" date="2020-02" db="EMBL/GenBank/DDBJ databases">
        <authorList>
            <person name="Ma Q."/>
            <person name="Huang Y."/>
            <person name="Song X."/>
            <person name="Pei D."/>
        </authorList>
    </citation>
    <scope>NUCLEOTIDE SEQUENCE [LARGE SCALE GENOMIC DNA]</scope>
    <source>
        <strain evidence="1">Sxm20200214</strain>
        <tissue evidence="1">Leaf</tissue>
    </source>
</reference>
<evidence type="ECO:0000313" key="2">
    <source>
        <dbReference type="Proteomes" id="UP000886595"/>
    </source>
</evidence>
<protein>
    <submittedName>
        <fullName evidence="1">Uncharacterized protein</fullName>
    </submittedName>
</protein>